<evidence type="ECO:0000256" key="1">
    <source>
        <dbReference type="SAM" id="MobiDB-lite"/>
    </source>
</evidence>
<sequence length="120" mass="13019">RSRGAASRRPIEAISTHSTSITPDDDDATARSSRCTLRTPRDGQQKCAEAGGHHHLRPGDSSARSAAAARSHGAPGDARKQAGDLWSRFRRPYHGREATQQVRVHSIRSKVRSGFVVNSP</sequence>
<feature type="non-terminal residue" evidence="2">
    <location>
        <position position="1"/>
    </location>
</feature>
<protein>
    <submittedName>
        <fullName evidence="2">Uncharacterized protein</fullName>
    </submittedName>
</protein>
<feature type="region of interest" description="Disordered" evidence="1">
    <location>
        <begin position="1"/>
        <end position="86"/>
    </location>
</feature>
<organism evidence="2 3">
    <name type="scientific">Pristionchus mayeri</name>
    <dbReference type="NCBI Taxonomy" id="1317129"/>
    <lineage>
        <taxon>Eukaryota</taxon>
        <taxon>Metazoa</taxon>
        <taxon>Ecdysozoa</taxon>
        <taxon>Nematoda</taxon>
        <taxon>Chromadorea</taxon>
        <taxon>Rhabditida</taxon>
        <taxon>Rhabditina</taxon>
        <taxon>Diplogasteromorpha</taxon>
        <taxon>Diplogasteroidea</taxon>
        <taxon>Neodiplogasteridae</taxon>
        <taxon>Pristionchus</taxon>
    </lineage>
</organism>
<dbReference type="Proteomes" id="UP001328107">
    <property type="component" value="Unassembled WGS sequence"/>
</dbReference>
<evidence type="ECO:0000313" key="2">
    <source>
        <dbReference type="EMBL" id="GMR61616.1"/>
    </source>
</evidence>
<feature type="compositionally biased region" description="Low complexity" evidence="1">
    <location>
        <begin position="59"/>
        <end position="76"/>
    </location>
</feature>
<reference evidence="3" key="1">
    <citation type="submission" date="2022-10" db="EMBL/GenBank/DDBJ databases">
        <title>Genome assembly of Pristionchus species.</title>
        <authorList>
            <person name="Yoshida K."/>
            <person name="Sommer R.J."/>
        </authorList>
    </citation>
    <scope>NUCLEOTIDE SEQUENCE [LARGE SCALE GENOMIC DNA]</scope>
    <source>
        <strain evidence="3">RS5460</strain>
    </source>
</reference>
<gene>
    <name evidence="2" type="ORF">PMAYCL1PPCAC_31811</name>
</gene>
<keyword evidence="3" id="KW-1185">Reference proteome</keyword>
<dbReference type="AlphaFoldDB" id="A0AAN5DEN4"/>
<evidence type="ECO:0000313" key="3">
    <source>
        <dbReference type="Proteomes" id="UP001328107"/>
    </source>
</evidence>
<name>A0AAN5DEN4_9BILA</name>
<accession>A0AAN5DEN4</accession>
<proteinExistence type="predicted"/>
<comment type="caution">
    <text evidence="2">The sequence shown here is derived from an EMBL/GenBank/DDBJ whole genome shotgun (WGS) entry which is preliminary data.</text>
</comment>
<dbReference type="EMBL" id="BTRK01000006">
    <property type="protein sequence ID" value="GMR61616.1"/>
    <property type="molecule type" value="Genomic_DNA"/>
</dbReference>